<proteinExistence type="predicted"/>
<feature type="non-terminal residue" evidence="3">
    <location>
        <position position="1"/>
    </location>
</feature>
<evidence type="ECO:0000313" key="3">
    <source>
        <dbReference type="EMBL" id="CAL4062720.1"/>
    </source>
</evidence>
<comment type="caution">
    <text evidence="3">The sequence shown here is derived from an EMBL/GenBank/DDBJ whole genome shotgun (WGS) entry which is preliminary data.</text>
</comment>
<dbReference type="SUPFAM" id="SSF49265">
    <property type="entry name" value="Fibronectin type III"/>
    <property type="match status" value="1"/>
</dbReference>
<dbReference type="InterPro" id="IPR050617">
    <property type="entry name" value="E3_ligase_FN3/SPRY"/>
</dbReference>
<dbReference type="InterPro" id="IPR013783">
    <property type="entry name" value="Ig-like_fold"/>
</dbReference>
<dbReference type="EMBL" id="CAXKWB010000886">
    <property type="protein sequence ID" value="CAL4062720.1"/>
    <property type="molecule type" value="Genomic_DNA"/>
</dbReference>
<dbReference type="GO" id="GO:0043005">
    <property type="term" value="C:neuron projection"/>
    <property type="evidence" value="ECO:0007669"/>
    <property type="project" value="TreeGrafter"/>
</dbReference>
<dbReference type="GO" id="GO:0007411">
    <property type="term" value="P:axon guidance"/>
    <property type="evidence" value="ECO:0007669"/>
    <property type="project" value="TreeGrafter"/>
</dbReference>
<gene>
    <name evidence="3" type="ORF">MNOR_LOCUS2777</name>
</gene>
<dbReference type="SMART" id="SM00060">
    <property type="entry name" value="FN3"/>
    <property type="match status" value="1"/>
</dbReference>
<dbReference type="Gene3D" id="2.60.40.10">
    <property type="entry name" value="Immunoglobulins"/>
    <property type="match status" value="1"/>
</dbReference>
<dbReference type="InterPro" id="IPR003961">
    <property type="entry name" value="FN3_dom"/>
</dbReference>
<dbReference type="PANTHER" id="PTHR24099:SF15">
    <property type="entry name" value="E3 UBIQUITIN-PROTEIN LIGASE TRIM9"/>
    <property type="match status" value="1"/>
</dbReference>
<feature type="region of interest" description="Disordered" evidence="1">
    <location>
        <begin position="1"/>
        <end position="37"/>
    </location>
</feature>
<evidence type="ECO:0000313" key="4">
    <source>
        <dbReference type="Proteomes" id="UP001497623"/>
    </source>
</evidence>
<dbReference type="CDD" id="cd00063">
    <property type="entry name" value="FN3"/>
    <property type="match status" value="1"/>
</dbReference>
<dbReference type="FunFam" id="2.60.40.10:FF:000178">
    <property type="entry name" value="E3 ubiquitin-protein ligase TRIM9 isoform X1"/>
    <property type="match status" value="1"/>
</dbReference>
<feature type="non-terminal residue" evidence="3">
    <location>
        <position position="126"/>
    </location>
</feature>
<dbReference type="PANTHER" id="PTHR24099">
    <property type="entry name" value="E3 UBIQUITIN-PROTEIN LIGASE TRIM36-RELATED"/>
    <property type="match status" value="1"/>
</dbReference>
<keyword evidence="4" id="KW-1185">Reference proteome</keyword>
<dbReference type="AlphaFoldDB" id="A0AAV2PPI4"/>
<sequence>LDALPFSSSSSTHAGFSGPPMVVAKTHHPPPDQAPGIPHMIPEECSAENNSITVAWAPHHTSCVSGFTLELDDGSNGAFREVYTGEETVCTIDGLHFNSIYKARVRAYNSTGNSSFCEPLCLQTAE</sequence>
<dbReference type="Pfam" id="PF00041">
    <property type="entry name" value="fn3"/>
    <property type="match status" value="1"/>
</dbReference>
<feature type="domain" description="Fibronectin type-III" evidence="2">
    <location>
        <begin position="34"/>
        <end position="126"/>
    </location>
</feature>
<evidence type="ECO:0000256" key="1">
    <source>
        <dbReference type="SAM" id="MobiDB-lite"/>
    </source>
</evidence>
<protein>
    <recommendedName>
        <fullName evidence="2">Fibronectin type-III domain-containing protein</fullName>
    </recommendedName>
</protein>
<name>A0AAV2PPI4_MEGNR</name>
<dbReference type="PROSITE" id="PS50853">
    <property type="entry name" value="FN3"/>
    <property type="match status" value="1"/>
</dbReference>
<dbReference type="InterPro" id="IPR036116">
    <property type="entry name" value="FN3_sf"/>
</dbReference>
<evidence type="ECO:0000259" key="2">
    <source>
        <dbReference type="PROSITE" id="PS50853"/>
    </source>
</evidence>
<reference evidence="3 4" key="1">
    <citation type="submission" date="2024-05" db="EMBL/GenBank/DDBJ databases">
        <authorList>
            <person name="Wallberg A."/>
        </authorList>
    </citation>
    <scope>NUCLEOTIDE SEQUENCE [LARGE SCALE GENOMIC DNA]</scope>
</reference>
<dbReference type="Proteomes" id="UP001497623">
    <property type="component" value="Unassembled WGS sequence"/>
</dbReference>
<accession>A0AAV2PPI4</accession>
<organism evidence="3 4">
    <name type="scientific">Meganyctiphanes norvegica</name>
    <name type="common">Northern krill</name>
    <name type="synonym">Thysanopoda norvegica</name>
    <dbReference type="NCBI Taxonomy" id="48144"/>
    <lineage>
        <taxon>Eukaryota</taxon>
        <taxon>Metazoa</taxon>
        <taxon>Ecdysozoa</taxon>
        <taxon>Arthropoda</taxon>
        <taxon>Crustacea</taxon>
        <taxon>Multicrustacea</taxon>
        <taxon>Malacostraca</taxon>
        <taxon>Eumalacostraca</taxon>
        <taxon>Eucarida</taxon>
        <taxon>Euphausiacea</taxon>
        <taxon>Euphausiidae</taxon>
        <taxon>Meganyctiphanes</taxon>
    </lineage>
</organism>